<keyword evidence="2 7" id="KW-0408">Iron</keyword>
<dbReference type="EC" id="4.98.1.1" evidence="7"/>
<evidence type="ECO:0000256" key="8">
    <source>
        <dbReference type="RuleBase" id="RU004185"/>
    </source>
</evidence>
<dbReference type="InterPro" id="IPR033659">
    <property type="entry name" value="Ferrochelatase_N"/>
</dbReference>
<dbReference type="HAMAP" id="MF_00323">
    <property type="entry name" value="Ferrochelatase"/>
    <property type="match status" value="1"/>
</dbReference>
<dbReference type="InterPro" id="IPR033644">
    <property type="entry name" value="Ferrochelatase_C"/>
</dbReference>
<keyword evidence="3 7" id="KW-0350">Heme biosynthesis</keyword>
<keyword evidence="7" id="KW-0963">Cytoplasm</keyword>
<evidence type="ECO:0000256" key="6">
    <source>
        <dbReference type="ARBA" id="ARBA00024536"/>
    </source>
</evidence>
<evidence type="ECO:0000256" key="5">
    <source>
        <dbReference type="ARBA" id="ARBA00023244"/>
    </source>
</evidence>
<gene>
    <name evidence="7 9" type="primary">hemH</name>
    <name evidence="9" type="ORF">P0082_04315</name>
</gene>
<evidence type="ECO:0000256" key="2">
    <source>
        <dbReference type="ARBA" id="ARBA00023004"/>
    </source>
</evidence>
<comment type="subcellular location">
    <subcellularLocation>
        <location evidence="7">Cytoplasm</location>
    </subcellularLocation>
</comment>
<comment type="pathway">
    <text evidence="7">Porphyrin-containing compound metabolism; protoheme biosynthesis; protoheme from protoporphyrin-IX: step 1/1.</text>
</comment>
<evidence type="ECO:0000256" key="4">
    <source>
        <dbReference type="ARBA" id="ARBA00023239"/>
    </source>
</evidence>
<dbReference type="NCBIfam" id="TIGR00109">
    <property type="entry name" value="hemH"/>
    <property type="match status" value="1"/>
</dbReference>
<evidence type="ECO:0000256" key="7">
    <source>
        <dbReference type="HAMAP-Rule" id="MF_00323"/>
    </source>
</evidence>
<dbReference type="EMBL" id="CP123443">
    <property type="protein sequence ID" value="WGK70091.1"/>
    <property type="molecule type" value="Genomic_DNA"/>
</dbReference>
<keyword evidence="7" id="KW-0479">Metal-binding</keyword>
<dbReference type="Proteomes" id="UP001228690">
    <property type="component" value="Chromosome"/>
</dbReference>
<dbReference type="Gene3D" id="3.40.50.1400">
    <property type="match status" value="2"/>
</dbReference>
<evidence type="ECO:0000256" key="3">
    <source>
        <dbReference type="ARBA" id="ARBA00023133"/>
    </source>
</evidence>
<dbReference type="RefSeq" id="WP_326928297.1">
    <property type="nucleotide sequence ID" value="NZ_CP123443.1"/>
</dbReference>
<evidence type="ECO:0000313" key="10">
    <source>
        <dbReference type="Proteomes" id="UP001228690"/>
    </source>
</evidence>
<feature type="binding site" evidence="7">
    <location>
        <position position="192"/>
    </location>
    <ligand>
        <name>Fe(2+)</name>
        <dbReference type="ChEBI" id="CHEBI:29033"/>
    </ligand>
</feature>
<accession>A0ABY8MJV6</accession>
<organism evidence="9 10">
    <name type="scientific">Candidatus Haliotispira prima</name>
    <dbReference type="NCBI Taxonomy" id="3034016"/>
    <lineage>
        <taxon>Bacteria</taxon>
        <taxon>Pseudomonadati</taxon>
        <taxon>Spirochaetota</taxon>
        <taxon>Spirochaetia</taxon>
        <taxon>Spirochaetales</taxon>
        <taxon>Spirochaetaceae</taxon>
        <taxon>Candidatus Haliotispira</taxon>
    </lineage>
</organism>
<dbReference type="CDD" id="cd03411">
    <property type="entry name" value="Ferrochelatase_N"/>
    <property type="match status" value="1"/>
</dbReference>
<evidence type="ECO:0000313" key="9">
    <source>
        <dbReference type="EMBL" id="WGK70091.1"/>
    </source>
</evidence>
<comment type="catalytic activity">
    <reaction evidence="7">
        <text>heme b + 2 H(+) = protoporphyrin IX + Fe(2+)</text>
        <dbReference type="Rhea" id="RHEA:22584"/>
        <dbReference type="ChEBI" id="CHEBI:15378"/>
        <dbReference type="ChEBI" id="CHEBI:29033"/>
        <dbReference type="ChEBI" id="CHEBI:57306"/>
        <dbReference type="ChEBI" id="CHEBI:60344"/>
        <dbReference type="EC" id="4.98.1.1"/>
    </reaction>
</comment>
<sequence>MMKKTAVLLVNLGTPNSPSLKNVRKYLAEFLNDKRVIDLPFLRRKFLVNCIIVPFRVKNSSKIYQKLWTKEGSPLLLYGIKVQELLQERMPKGIDIYLAMRYQNPNISNVLEQIRLKNYNKIIIIPMYPQYASSSTGSTLEKAMAIIKNWYVIPEVTFVSQYFDEEGFIDTIVENAKKFDLNAYEHFLFSYHGLPERQVDKVYNDNVPCKDHYCENKLDETNLFCYKATCYATTRLIAEKLHIPQEKYTVSFQSRLDKNWLTPFSDKVITQKGENGVKNLLVFSPAFTADCLETTIEISDEYAALFQKAGGKKLDVVESLNDAPGWIDTLEKMVKSRL</sequence>
<evidence type="ECO:0000256" key="1">
    <source>
        <dbReference type="ARBA" id="ARBA00007718"/>
    </source>
</evidence>
<keyword evidence="4 7" id="KW-0456">Lyase</keyword>
<reference evidence="9 10" key="1">
    <citation type="submission" date="2023-04" db="EMBL/GenBank/DDBJ databases">
        <title>Spirochaete genome identified in red abalone sample constitutes a novel genus.</title>
        <authorList>
            <person name="Sharma S.P."/>
            <person name="Purcell C.M."/>
            <person name="Hyde J.R."/>
            <person name="Severin A.J."/>
        </authorList>
    </citation>
    <scope>NUCLEOTIDE SEQUENCE [LARGE SCALE GENOMIC DNA]</scope>
    <source>
        <strain evidence="9 10">SP-2023</strain>
    </source>
</reference>
<dbReference type="CDD" id="cd00419">
    <property type="entry name" value="Ferrochelatase_C"/>
    <property type="match status" value="1"/>
</dbReference>
<dbReference type="Pfam" id="PF00762">
    <property type="entry name" value="Ferrochelatase"/>
    <property type="match status" value="1"/>
</dbReference>
<comment type="catalytic activity">
    <reaction evidence="6">
        <text>Fe-coproporphyrin III + 2 H(+) = coproporphyrin III + Fe(2+)</text>
        <dbReference type="Rhea" id="RHEA:49572"/>
        <dbReference type="ChEBI" id="CHEBI:15378"/>
        <dbReference type="ChEBI" id="CHEBI:29033"/>
        <dbReference type="ChEBI" id="CHEBI:68438"/>
        <dbReference type="ChEBI" id="CHEBI:131725"/>
        <dbReference type="EC" id="4.99.1.9"/>
    </reaction>
    <physiologicalReaction direction="right-to-left" evidence="6">
        <dbReference type="Rhea" id="RHEA:49574"/>
    </physiologicalReaction>
</comment>
<dbReference type="PANTHER" id="PTHR11108:SF1">
    <property type="entry name" value="FERROCHELATASE, MITOCHONDRIAL"/>
    <property type="match status" value="1"/>
</dbReference>
<dbReference type="SUPFAM" id="SSF53800">
    <property type="entry name" value="Chelatase"/>
    <property type="match status" value="1"/>
</dbReference>
<feature type="binding site" evidence="7">
    <location>
        <position position="293"/>
    </location>
    <ligand>
        <name>Fe(2+)</name>
        <dbReference type="ChEBI" id="CHEBI:29033"/>
    </ligand>
</feature>
<comment type="function">
    <text evidence="7">Catalyzes the ferrous insertion into protoporphyrin IX.</text>
</comment>
<protein>
    <recommendedName>
        <fullName evidence="7">Ferrochelatase</fullName>
        <ecNumber evidence="7">4.98.1.1</ecNumber>
    </recommendedName>
    <alternativeName>
        <fullName evidence="7">Heme synthase</fullName>
    </alternativeName>
    <alternativeName>
        <fullName evidence="7">Protoheme ferro-lyase</fullName>
    </alternativeName>
</protein>
<dbReference type="PANTHER" id="PTHR11108">
    <property type="entry name" value="FERROCHELATASE"/>
    <property type="match status" value="1"/>
</dbReference>
<proteinExistence type="inferred from homology"/>
<keyword evidence="10" id="KW-1185">Reference proteome</keyword>
<comment type="similarity">
    <text evidence="1 7 8">Belongs to the ferrochelatase family.</text>
</comment>
<name>A0ABY8MJV6_9SPIO</name>
<keyword evidence="5 7" id="KW-0627">Porphyrin biosynthesis</keyword>
<dbReference type="InterPro" id="IPR001015">
    <property type="entry name" value="Ferrochelatase"/>
</dbReference>